<dbReference type="SUPFAM" id="SSF54427">
    <property type="entry name" value="NTF2-like"/>
    <property type="match status" value="1"/>
</dbReference>
<dbReference type="Pfam" id="PF00866">
    <property type="entry name" value="Ring_hydroxyl_B"/>
    <property type="match status" value="1"/>
</dbReference>
<sequence length="176" mass="20033">MQKSTNNRYAYKPSRLDAATAQHILVEVEAFNAEYCAVLDGGQVEMWPEFFTEDAIYRITARENADLGLPVGLVYAEGRNMMHDRAVAINRTQMFAPRYNLHIVTNTRIVDQAENGDIEAEANFLLIETLVESPSTMHLAGRYYDTFVRSGDKLLLKERQVIYHTTILANDLVYPV</sequence>
<comment type="similarity">
    <text evidence="1">Belongs to the bacterial ring-hydroxylating dioxygenase beta subunit family.</text>
</comment>
<reference evidence="3 4" key="1">
    <citation type="submission" date="2018-04" db="EMBL/GenBank/DDBJ databases">
        <title>Genomic Encyclopedia of Type Strains, Phase IV (KMG-IV): sequencing the most valuable type-strain genomes for metagenomic binning, comparative biology and taxonomic classification.</title>
        <authorList>
            <person name="Goeker M."/>
        </authorList>
    </citation>
    <scope>NUCLEOTIDE SEQUENCE [LARGE SCALE GENOMIC DNA]</scope>
    <source>
        <strain evidence="3 4">DSM 10065</strain>
    </source>
</reference>
<comment type="caution">
    <text evidence="3">The sequence shown here is derived from an EMBL/GenBank/DDBJ whole genome shotgun (WGS) entry which is preliminary data.</text>
</comment>
<proteinExistence type="inferred from homology"/>
<dbReference type="EMBL" id="QEKO01000013">
    <property type="protein sequence ID" value="PVY60155.1"/>
    <property type="molecule type" value="Genomic_DNA"/>
</dbReference>
<dbReference type="Gene3D" id="3.10.450.50">
    <property type="match status" value="1"/>
</dbReference>
<dbReference type="STRING" id="1231391.GCA_000308195_03175"/>
<evidence type="ECO:0000256" key="1">
    <source>
        <dbReference type="ARBA" id="ARBA00009570"/>
    </source>
</evidence>
<evidence type="ECO:0000313" key="3">
    <source>
        <dbReference type="EMBL" id="PVY60155.1"/>
    </source>
</evidence>
<dbReference type="GO" id="GO:0051213">
    <property type="term" value="F:dioxygenase activity"/>
    <property type="evidence" value="ECO:0007669"/>
    <property type="project" value="UniProtKB-KW"/>
</dbReference>
<evidence type="ECO:0000313" key="4">
    <source>
        <dbReference type="Proteomes" id="UP000246145"/>
    </source>
</evidence>
<organism evidence="3 4">
    <name type="scientific">Pusillimonas noertemannii</name>
    <dbReference type="NCBI Taxonomy" id="305977"/>
    <lineage>
        <taxon>Bacteria</taxon>
        <taxon>Pseudomonadati</taxon>
        <taxon>Pseudomonadota</taxon>
        <taxon>Betaproteobacteria</taxon>
        <taxon>Burkholderiales</taxon>
        <taxon>Alcaligenaceae</taxon>
        <taxon>Pusillimonas</taxon>
    </lineage>
</organism>
<gene>
    <name evidence="3" type="ORF">C7440_3930</name>
</gene>
<dbReference type="RefSeq" id="WP_116519649.1">
    <property type="nucleotide sequence ID" value="NZ_JACCEX010000007.1"/>
</dbReference>
<accession>A0A2U1CGV2</accession>
<dbReference type="InterPro" id="IPR032710">
    <property type="entry name" value="NTF2-like_dom_sf"/>
</dbReference>
<dbReference type="InterPro" id="IPR000391">
    <property type="entry name" value="Rng_hydr_dOase-bsu"/>
</dbReference>
<evidence type="ECO:0000256" key="2">
    <source>
        <dbReference type="ARBA" id="ARBA00023002"/>
    </source>
</evidence>
<dbReference type="Proteomes" id="UP000246145">
    <property type="component" value="Unassembled WGS sequence"/>
</dbReference>
<keyword evidence="2" id="KW-0560">Oxidoreductase</keyword>
<protein>
    <submittedName>
        <fullName evidence="3">3-phenylpropionate/cinnamic acid dioxygenase small subunit</fullName>
    </submittedName>
</protein>
<dbReference type="OrthoDB" id="2674149at2"/>
<dbReference type="AlphaFoldDB" id="A0A2U1CGV2"/>
<name>A0A2U1CGV2_9BURK</name>
<keyword evidence="3" id="KW-0223">Dioxygenase</keyword>
<keyword evidence="4" id="KW-1185">Reference proteome</keyword>